<dbReference type="PROSITE" id="PS50811">
    <property type="entry name" value="WRKY"/>
    <property type="match status" value="1"/>
</dbReference>
<keyword evidence="9" id="KW-1185">Reference proteome</keyword>
<evidence type="ECO:0000256" key="4">
    <source>
        <dbReference type="ARBA" id="ARBA00023163"/>
    </source>
</evidence>
<dbReference type="Proteomes" id="UP000030687">
    <property type="component" value="Unassembled WGS sequence"/>
</dbReference>
<keyword evidence="2" id="KW-0805">Transcription regulation</keyword>
<keyword evidence="4" id="KW-0804">Transcription</keyword>
<evidence type="ECO:0000256" key="3">
    <source>
        <dbReference type="ARBA" id="ARBA00023125"/>
    </source>
</evidence>
<name>V4TZL0_CITCL</name>
<feature type="region of interest" description="Disordered" evidence="6">
    <location>
        <begin position="31"/>
        <end position="63"/>
    </location>
</feature>
<dbReference type="SMART" id="SM00774">
    <property type="entry name" value="WRKY"/>
    <property type="match status" value="1"/>
</dbReference>
<reference evidence="8 9" key="1">
    <citation type="submission" date="2013-10" db="EMBL/GenBank/DDBJ databases">
        <authorList>
            <consortium name="International Citrus Genome Consortium"/>
            <person name="Jenkins J."/>
            <person name="Schmutz J."/>
            <person name="Prochnik S."/>
            <person name="Rokhsar D."/>
            <person name="Gmitter F."/>
            <person name="Ollitrault P."/>
            <person name="Machado M."/>
            <person name="Talon M."/>
            <person name="Wincker P."/>
            <person name="Jaillon O."/>
            <person name="Morgante M."/>
        </authorList>
    </citation>
    <scope>NUCLEOTIDE SEQUENCE</scope>
    <source>
        <strain evidence="9">cv. Clemenules</strain>
    </source>
</reference>
<dbReference type="EMBL" id="KI537036">
    <property type="protein sequence ID" value="ESR32444.1"/>
    <property type="molecule type" value="Genomic_DNA"/>
</dbReference>
<keyword evidence="5" id="KW-0539">Nucleus</keyword>
<evidence type="ECO:0000256" key="1">
    <source>
        <dbReference type="ARBA" id="ARBA00004123"/>
    </source>
</evidence>
<dbReference type="InterPro" id="IPR003657">
    <property type="entry name" value="WRKY_dom"/>
</dbReference>
<dbReference type="Pfam" id="PF03106">
    <property type="entry name" value="WRKY"/>
    <property type="match status" value="1"/>
</dbReference>
<dbReference type="Gramene" id="ESR32444">
    <property type="protein sequence ID" value="ESR32444"/>
    <property type="gene ID" value="CICLE_v10006728mg"/>
</dbReference>
<dbReference type="InParanoid" id="V4TZL0"/>
<dbReference type="GO" id="GO:0043565">
    <property type="term" value="F:sequence-specific DNA binding"/>
    <property type="evidence" value="ECO:0007669"/>
    <property type="project" value="InterPro"/>
</dbReference>
<dbReference type="PANTHER" id="PTHR31429">
    <property type="entry name" value="WRKY TRANSCRIPTION FACTOR 36-RELATED"/>
    <property type="match status" value="1"/>
</dbReference>
<dbReference type="GO" id="GO:0005634">
    <property type="term" value="C:nucleus"/>
    <property type="evidence" value="ECO:0007669"/>
    <property type="project" value="UniProtKB-SubCell"/>
</dbReference>
<sequence>MDRSFDLQLTCMDVMSREDRKEMAWSFRLAKKRGSTDDDDDPDQTLKASPKFGELADHEKDQELARNGKARVYTRSSWVSCTNVMDVLALNYYHCSMATGSPVRKQVRRCAEDQTILIMTYEGKPNHPPPPAAAAMTI</sequence>
<dbReference type="InterPro" id="IPR044810">
    <property type="entry name" value="WRKY_plant"/>
</dbReference>
<dbReference type="AlphaFoldDB" id="V4TZL0"/>
<protein>
    <recommendedName>
        <fullName evidence="7">WRKY domain-containing protein</fullName>
    </recommendedName>
</protein>
<dbReference type="InterPro" id="IPR036576">
    <property type="entry name" value="WRKY_dom_sf"/>
</dbReference>
<evidence type="ECO:0000256" key="2">
    <source>
        <dbReference type="ARBA" id="ARBA00023015"/>
    </source>
</evidence>
<dbReference type="GO" id="GO:0003700">
    <property type="term" value="F:DNA-binding transcription factor activity"/>
    <property type="evidence" value="ECO:0007669"/>
    <property type="project" value="InterPro"/>
</dbReference>
<evidence type="ECO:0000313" key="8">
    <source>
        <dbReference type="EMBL" id="ESR32444.1"/>
    </source>
</evidence>
<dbReference type="STRING" id="85681.V4TZL0"/>
<feature type="compositionally biased region" description="Basic and acidic residues" evidence="6">
    <location>
        <begin position="54"/>
        <end position="63"/>
    </location>
</feature>
<gene>
    <name evidence="8" type="ORF">CICLE_v10006728mg</name>
</gene>
<dbReference type="KEGG" id="cic:CICLE_v10006728mg"/>
<evidence type="ECO:0000256" key="6">
    <source>
        <dbReference type="SAM" id="MobiDB-lite"/>
    </source>
</evidence>
<feature type="domain" description="WRKY" evidence="7">
    <location>
        <begin position="91"/>
        <end position="130"/>
    </location>
</feature>
<evidence type="ECO:0000313" key="9">
    <source>
        <dbReference type="Proteomes" id="UP000030687"/>
    </source>
</evidence>
<dbReference type="SUPFAM" id="SSF118290">
    <property type="entry name" value="WRKY DNA-binding domain"/>
    <property type="match status" value="1"/>
</dbReference>
<keyword evidence="3" id="KW-0238">DNA-binding</keyword>
<dbReference type="Gene3D" id="2.20.25.80">
    <property type="entry name" value="WRKY domain"/>
    <property type="match status" value="1"/>
</dbReference>
<dbReference type="PANTHER" id="PTHR31429:SF106">
    <property type="entry name" value="WRKY TRANSCRIPTION FACTOR 31-RELATED"/>
    <property type="match status" value="1"/>
</dbReference>
<comment type="subcellular location">
    <subcellularLocation>
        <location evidence="1">Nucleus</location>
    </subcellularLocation>
</comment>
<evidence type="ECO:0000256" key="5">
    <source>
        <dbReference type="ARBA" id="ARBA00023242"/>
    </source>
</evidence>
<evidence type="ECO:0000259" key="7">
    <source>
        <dbReference type="PROSITE" id="PS50811"/>
    </source>
</evidence>
<organism evidence="8 9">
    <name type="scientific">Citrus clementina</name>
    <name type="common">Clementine</name>
    <name type="synonym">Citrus deliciosa x Citrus sinensis</name>
    <dbReference type="NCBI Taxonomy" id="85681"/>
    <lineage>
        <taxon>Eukaryota</taxon>
        <taxon>Viridiplantae</taxon>
        <taxon>Streptophyta</taxon>
        <taxon>Embryophyta</taxon>
        <taxon>Tracheophyta</taxon>
        <taxon>Spermatophyta</taxon>
        <taxon>Magnoliopsida</taxon>
        <taxon>eudicotyledons</taxon>
        <taxon>Gunneridae</taxon>
        <taxon>Pentapetalae</taxon>
        <taxon>rosids</taxon>
        <taxon>malvids</taxon>
        <taxon>Sapindales</taxon>
        <taxon>Rutaceae</taxon>
        <taxon>Aurantioideae</taxon>
        <taxon>Citrus</taxon>
    </lineage>
</organism>
<accession>V4TZL0</accession>
<proteinExistence type="predicted"/>